<feature type="signal peptide" evidence="2">
    <location>
        <begin position="1"/>
        <end position="34"/>
    </location>
</feature>
<dbReference type="CDD" id="cd16894">
    <property type="entry name" value="MltD-like"/>
    <property type="match status" value="1"/>
</dbReference>
<keyword evidence="5" id="KW-1185">Reference proteome</keyword>
<dbReference type="AlphaFoldDB" id="A0A379MS18"/>
<dbReference type="EMBL" id="UGVL01000001">
    <property type="protein sequence ID" value="SUE34313.1"/>
    <property type="molecule type" value="Genomic_DNA"/>
</dbReference>
<keyword evidence="4" id="KW-0456">Lyase</keyword>
<evidence type="ECO:0000313" key="5">
    <source>
        <dbReference type="Proteomes" id="UP000255233"/>
    </source>
</evidence>
<dbReference type="GO" id="GO:0000270">
    <property type="term" value="P:peptidoglycan metabolic process"/>
    <property type="evidence" value="ECO:0007669"/>
    <property type="project" value="InterPro"/>
</dbReference>
<name>A0A379MS18_9BACT</name>
<dbReference type="PANTHER" id="PTHR37423">
    <property type="entry name" value="SOLUBLE LYTIC MUREIN TRANSGLYCOSYLASE-RELATED"/>
    <property type="match status" value="1"/>
</dbReference>
<reference evidence="4 5" key="1">
    <citation type="submission" date="2018-06" db="EMBL/GenBank/DDBJ databases">
        <authorList>
            <consortium name="Pathogen Informatics"/>
            <person name="Doyle S."/>
        </authorList>
    </citation>
    <scope>NUCLEOTIDE SEQUENCE [LARGE SCALE GENOMIC DNA]</scope>
    <source>
        <strain evidence="4 5">NCTC11190</strain>
    </source>
</reference>
<dbReference type="PROSITE" id="PS00922">
    <property type="entry name" value="TRANSGLYCOSYLASE"/>
    <property type="match status" value="1"/>
</dbReference>
<dbReference type="InterPro" id="IPR023346">
    <property type="entry name" value="Lysozyme-like_dom_sf"/>
</dbReference>
<evidence type="ECO:0000256" key="1">
    <source>
        <dbReference type="ARBA" id="ARBA00007734"/>
    </source>
</evidence>
<dbReference type="Gene3D" id="1.10.530.10">
    <property type="match status" value="1"/>
</dbReference>
<dbReference type="Pfam" id="PF01464">
    <property type="entry name" value="SLT"/>
    <property type="match status" value="1"/>
</dbReference>
<dbReference type="PANTHER" id="PTHR37423:SF2">
    <property type="entry name" value="MEMBRANE-BOUND LYTIC MUREIN TRANSGLYCOSYLASE C"/>
    <property type="match status" value="1"/>
</dbReference>
<dbReference type="STRING" id="880526.GCA_000427365_00025"/>
<sequence length="323" mass="36705">MRWITYYKLADEMKKIVLLISVAWAAGSVTTACAQQGSRPAPAAVADIPEEASPVFIPNLPKELDFAGEKVPLQYAEVREALEREMTVTMFMHSRTLRTLRLTTRYFPVIEPILKKYGIPEDFKYLCMAESGLDPNTVSPAGASGLWQIMPSAAKDYGVETGRNVDLRFNVEIATEAACKYLRNAYERYGSWTLAAASYNAGLAGVSRRMGIQDVKSYYDLFLPEETMRYVYRILSFKLLTEHPQKYGFYLRKRDYLPAFENYRQVTVSGQDIDWSAFAAEHGTNYKVLRILNPWIRSYEYANKGGTTYTVTVPTEGFRENGK</sequence>
<protein>
    <submittedName>
        <fullName evidence="4">Membrane-bound lytic murein transglycosylase D</fullName>
        <ecNumber evidence="4">4.2.2.-</ecNumber>
    </submittedName>
</protein>
<dbReference type="InterPro" id="IPR008258">
    <property type="entry name" value="Transglycosylase_SLT_dom_1"/>
</dbReference>
<dbReference type="InterPro" id="IPR000189">
    <property type="entry name" value="Transglyc_AS"/>
</dbReference>
<dbReference type="EC" id="4.2.2.-" evidence="4"/>
<dbReference type="GO" id="GO:0016020">
    <property type="term" value="C:membrane"/>
    <property type="evidence" value="ECO:0007669"/>
    <property type="project" value="InterPro"/>
</dbReference>
<evidence type="ECO:0000313" key="4">
    <source>
        <dbReference type="EMBL" id="SUE34313.1"/>
    </source>
</evidence>
<accession>A0A379MS18</accession>
<dbReference type="Proteomes" id="UP000255233">
    <property type="component" value="Unassembled WGS sequence"/>
</dbReference>
<organism evidence="4 5">
    <name type="scientific">Rikenella microfusus</name>
    <dbReference type="NCBI Taxonomy" id="28139"/>
    <lineage>
        <taxon>Bacteria</taxon>
        <taxon>Pseudomonadati</taxon>
        <taxon>Bacteroidota</taxon>
        <taxon>Bacteroidia</taxon>
        <taxon>Bacteroidales</taxon>
        <taxon>Rikenellaceae</taxon>
        <taxon>Rikenella</taxon>
    </lineage>
</organism>
<feature type="domain" description="Transglycosylase SLT" evidence="3">
    <location>
        <begin position="115"/>
        <end position="214"/>
    </location>
</feature>
<proteinExistence type="inferred from homology"/>
<evidence type="ECO:0000259" key="3">
    <source>
        <dbReference type="Pfam" id="PF01464"/>
    </source>
</evidence>
<comment type="similarity">
    <text evidence="1">Belongs to the transglycosylase Slt family.</text>
</comment>
<gene>
    <name evidence="4" type="primary">mltD_1</name>
    <name evidence="4" type="ORF">NCTC11190_01536</name>
</gene>
<evidence type="ECO:0000256" key="2">
    <source>
        <dbReference type="SAM" id="SignalP"/>
    </source>
</evidence>
<dbReference type="SUPFAM" id="SSF53955">
    <property type="entry name" value="Lysozyme-like"/>
    <property type="match status" value="1"/>
</dbReference>
<feature type="chain" id="PRO_5017028546" evidence="2">
    <location>
        <begin position="35"/>
        <end position="323"/>
    </location>
</feature>
<keyword evidence="2" id="KW-0732">Signal</keyword>
<dbReference type="PROSITE" id="PS51257">
    <property type="entry name" value="PROKAR_LIPOPROTEIN"/>
    <property type="match status" value="1"/>
</dbReference>
<dbReference type="GO" id="GO:0008933">
    <property type="term" value="F:peptidoglycan lytic transglycosylase activity"/>
    <property type="evidence" value="ECO:0007669"/>
    <property type="project" value="InterPro"/>
</dbReference>